<gene>
    <name evidence="3" type="primary">4CLL9_1</name>
    <name evidence="3" type="ORF">DBV05_g8740</name>
</gene>
<proteinExistence type="predicted"/>
<comment type="caution">
    <text evidence="3">The sequence shown here is derived from an EMBL/GenBank/DDBJ whole genome shotgun (WGS) entry which is preliminary data.</text>
</comment>
<evidence type="ECO:0000313" key="4">
    <source>
        <dbReference type="Proteomes" id="UP000325902"/>
    </source>
</evidence>
<dbReference type="AlphaFoldDB" id="A0A5N5D4H4"/>
<dbReference type="InterPro" id="IPR042099">
    <property type="entry name" value="ANL_N_sf"/>
</dbReference>
<evidence type="ECO:0000313" key="3">
    <source>
        <dbReference type="EMBL" id="KAB2572586.1"/>
    </source>
</evidence>
<dbReference type="InterPro" id="IPR045851">
    <property type="entry name" value="AMP-bd_C_sf"/>
</dbReference>
<dbReference type="InterPro" id="IPR000873">
    <property type="entry name" value="AMP-dep_synth/lig_dom"/>
</dbReference>
<dbReference type="Gene3D" id="3.30.300.30">
    <property type="match status" value="1"/>
</dbReference>
<dbReference type="PANTHER" id="PTHR24096">
    <property type="entry name" value="LONG-CHAIN-FATTY-ACID--COA LIGASE"/>
    <property type="match status" value="1"/>
</dbReference>
<organism evidence="3 4">
    <name type="scientific">Lasiodiplodia theobromae</name>
    <dbReference type="NCBI Taxonomy" id="45133"/>
    <lineage>
        <taxon>Eukaryota</taxon>
        <taxon>Fungi</taxon>
        <taxon>Dikarya</taxon>
        <taxon>Ascomycota</taxon>
        <taxon>Pezizomycotina</taxon>
        <taxon>Dothideomycetes</taxon>
        <taxon>Dothideomycetes incertae sedis</taxon>
        <taxon>Botryosphaeriales</taxon>
        <taxon>Botryosphaeriaceae</taxon>
        <taxon>Lasiodiplodia</taxon>
    </lineage>
</organism>
<dbReference type="OrthoDB" id="10253869at2759"/>
<dbReference type="Pfam" id="PF00501">
    <property type="entry name" value="AMP-binding"/>
    <property type="match status" value="1"/>
</dbReference>
<dbReference type="Proteomes" id="UP000325902">
    <property type="component" value="Unassembled WGS sequence"/>
</dbReference>
<reference evidence="3 4" key="1">
    <citation type="journal article" date="2019" name="Sci. Rep.">
        <title>A multi-omics analysis of the grapevine pathogen Lasiodiplodia theobromae reveals that temperature affects the expression of virulence- and pathogenicity-related genes.</title>
        <authorList>
            <person name="Felix C."/>
            <person name="Meneses R."/>
            <person name="Goncalves M.F.M."/>
            <person name="Tilleman L."/>
            <person name="Duarte A.S."/>
            <person name="Jorrin-Novo J.V."/>
            <person name="Van de Peer Y."/>
            <person name="Deforce D."/>
            <person name="Van Nieuwerburgh F."/>
            <person name="Esteves A.C."/>
            <person name="Alves A."/>
        </authorList>
    </citation>
    <scope>NUCLEOTIDE SEQUENCE [LARGE SCALE GENOMIC DNA]</scope>
    <source>
        <strain evidence="3 4">LA-SOL3</strain>
    </source>
</reference>
<feature type="domain" description="AMP-binding enzyme C-terminal" evidence="2">
    <location>
        <begin position="448"/>
        <end position="523"/>
    </location>
</feature>
<dbReference type="PANTHER" id="PTHR24096:SF422">
    <property type="entry name" value="BCDNA.GH02901"/>
    <property type="match status" value="1"/>
</dbReference>
<dbReference type="InterPro" id="IPR020845">
    <property type="entry name" value="AMP-binding_CS"/>
</dbReference>
<dbReference type="SUPFAM" id="SSF56801">
    <property type="entry name" value="Acetyl-CoA synthetase-like"/>
    <property type="match status" value="1"/>
</dbReference>
<dbReference type="EMBL" id="VCHE01000075">
    <property type="protein sequence ID" value="KAB2572586.1"/>
    <property type="molecule type" value="Genomic_DNA"/>
</dbReference>
<name>A0A5N5D4H4_9PEZI</name>
<dbReference type="InterPro" id="IPR025110">
    <property type="entry name" value="AMP-bd_C"/>
</dbReference>
<sequence length="553" mass="60182">MSIRSNLADPEPATQDVFSYLFSKRRDYPTDRVIYRVDGSDETLTVRELEQKSRQFAHTLVDRYGVKQGDTVGILASDSIAYPIAYLGILAAGAIVELVPIQAQLTAPDVRLRLAQAKTKLLITDLKLLGMAINACETLPQVKLLVLDGTRSQLNFFSDECPQYYGFRLRTREEAENSVAFVNRTSGSTGNMKSVLTTHGYFIAVLQSTLATVPANTDPDADTWLSSLSLGFFINAKLHIGLNILLGIPVVLMREPFSRATLSIIPRHRITFLFVPPALAADLAAAGTGSTPDVSSIKWLLSAGAPMHEGLAARISALLNGVHVAMEWGTSETLLIAIQTAGHASPPGSSGVLVSGMETCIVDTETGELLPPSSGERRGEIWVRNRVCPFGGYKDNDEANAAAFDADGWYHSGDFGYIDEHKNVFILDRLKELIRVGDGYGVHVSATEIEAVLFEHPAVEQVVVTGCFNDKTAREHPTAFVVLKPDADKDRVTALASLQAWTAERLNGLQRLTGGIIFVSRLPTLGFKINRRALKGLVKFDTAVQASPQYIEV</sequence>
<dbReference type="Pfam" id="PF13193">
    <property type="entry name" value="AMP-binding_C"/>
    <property type="match status" value="1"/>
</dbReference>
<dbReference type="GO" id="GO:0016405">
    <property type="term" value="F:CoA-ligase activity"/>
    <property type="evidence" value="ECO:0007669"/>
    <property type="project" value="TreeGrafter"/>
</dbReference>
<protein>
    <submittedName>
        <fullName evidence="3">4-coumarate--CoA ligase-like 9</fullName>
    </submittedName>
</protein>
<keyword evidence="4" id="KW-1185">Reference proteome</keyword>
<dbReference type="PROSITE" id="PS00455">
    <property type="entry name" value="AMP_BINDING"/>
    <property type="match status" value="1"/>
</dbReference>
<keyword evidence="3" id="KW-0436">Ligase</keyword>
<evidence type="ECO:0000259" key="2">
    <source>
        <dbReference type="Pfam" id="PF13193"/>
    </source>
</evidence>
<dbReference type="Gene3D" id="3.40.50.12780">
    <property type="entry name" value="N-terminal domain of ligase-like"/>
    <property type="match status" value="1"/>
</dbReference>
<evidence type="ECO:0000259" key="1">
    <source>
        <dbReference type="Pfam" id="PF00501"/>
    </source>
</evidence>
<accession>A0A5N5D4H4</accession>
<feature type="domain" description="AMP-dependent synthetase/ligase" evidence="1">
    <location>
        <begin position="27"/>
        <end position="393"/>
    </location>
</feature>